<feature type="compositionally biased region" description="Low complexity" evidence="1">
    <location>
        <begin position="399"/>
        <end position="411"/>
    </location>
</feature>
<dbReference type="SMART" id="SM00671">
    <property type="entry name" value="SEL1"/>
    <property type="match status" value="3"/>
</dbReference>
<feature type="compositionally biased region" description="Acidic residues" evidence="1">
    <location>
        <begin position="1260"/>
        <end position="1269"/>
    </location>
</feature>
<dbReference type="InterPro" id="IPR006597">
    <property type="entry name" value="Sel1-like"/>
</dbReference>
<feature type="region of interest" description="Disordered" evidence="1">
    <location>
        <begin position="1"/>
        <end position="195"/>
    </location>
</feature>
<dbReference type="PANTHER" id="PTHR43628:SF1">
    <property type="entry name" value="CHITIN SYNTHASE REGULATORY FACTOR 2-RELATED"/>
    <property type="match status" value="1"/>
</dbReference>
<dbReference type="InterPro" id="IPR011990">
    <property type="entry name" value="TPR-like_helical_dom_sf"/>
</dbReference>
<feature type="compositionally biased region" description="Polar residues" evidence="1">
    <location>
        <begin position="124"/>
        <end position="144"/>
    </location>
</feature>
<dbReference type="GO" id="GO:0010972">
    <property type="term" value="P:negative regulation of G2/M transition of mitotic cell cycle"/>
    <property type="evidence" value="ECO:0007669"/>
    <property type="project" value="TreeGrafter"/>
</dbReference>
<dbReference type="GO" id="GO:0032153">
    <property type="term" value="C:cell division site"/>
    <property type="evidence" value="ECO:0007669"/>
    <property type="project" value="TreeGrafter"/>
</dbReference>
<name>A0A9W8AHP1_9FUNG</name>
<feature type="region of interest" description="Disordered" evidence="1">
    <location>
        <begin position="876"/>
        <end position="1050"/>
    </location>
</feature>
<proteinExistence type="predicted"/>
<feature type="compositionally biased region" description="Polar residues" evidence="1">
    <location>
        <begin position="630"/>
        <end position="647"/>
    </location>
</feature>
<evidence type="ECO:0000313" key="3">
    <source>
        <dbReference type="Proteomes" id="UP001150569"/>
    </source>
</evidence>
<feature type="compositionally biased region" description="Low complexity" evidence="1">
    <location>
        <begin position="877"/>
        <end position="894"/>
    </location>
</feature>
<dbReference type="EMBL" id="JANBPT010000101">
    <property type="protein sequence ID" value="KAJ1927790.1"/>
    <property type="molecule type" value="Genomic_DNA"/>
</dbReference>
<feature type="compositionally biased region" description="Low complexity" evidence="1">
    <location>
        <begin position="733"/>
        <end position="742"/>
    </location>
</feature>
<dbReference type="SUPFAM" id="SSF81901">
    <property type="entry name" value="HCP-like"/>
    <property type="match status" value="1"/>
</dbReference>
<feature type="region of interest" description="Disordered" evidence="1">
    <location>
        <begin position="733"/>
        <end position="838"/>
    </location>
</feature>
<organism evidence="2 3">
    <name type="scientific">Tieghemiomyces parasiticus</name>
    <dbReference type="NCBI Taxonomy" id="78921"/>
    <lineage>
        <taxon>Eukaryota</taxon>
        <taxon>Fungi</taxon>
        <taxon>Fungi incertae sedis</taxon>
        <taxon>Zoopagomycota</taxon>
        <taxon>Kickxellomycotina</taxon>
        <taxon>Dimargaritomycetes</taxon>
        <taxon>Dimargaritales</taxon>
        <taxon>Dimargaritaceae</taxon>
        <taxon>Tieghemiomyces</taxon>
    </lineage>
</organism>
<feature type="compositionally biased region" description="Low complexity" evidence="1">
    <location>
        <begin position="327"/>
        <end position="345"/>
    </location>
</feature>
<feature type="compositionally biased region" description="Polar residues" evidence="1">
    <location>
        <begin position="11"/>
        <end position="21"/>
    </location>
</feature>
<feature type="compositionally biased region" description="Low complexity" evidence="1">
    <location>
        <begin position="902"/>
        <end position="930"/>
    </location>
</feature>
<dbReference type="Gene3D" id="1.25.40.10">
    <property type="entry name" value="Tetratricopeptide repeat domain"/>
    <property type="match status" value="1"/>
</dbReference>
<dbReference type="PANTHER" id="PTHR43628">
    <property type="entry name" value="ACTIVATOR OF C KINASE PROTEIN 1-RELATED"/>
    <property type="match status" value="1"/>
</dbReference>
<accession>A0A9W8AHP1</accession>
<gene>
    <name evidence="2" type="ORF">IWQ60_002607</name>
</gene>
<feature type="region of interest" description="Disordered" evidence="1">
    <location>
        <begin position="574"/>
        <end position="594"/>
    </location>
</feature>
<keyword evidence="3" id="KW-1185">Reference proteome</keyword>
<dbReference type="Pfam" id="PF08238">
    <property type="entry name" value="Sel1"/>
    <property type="match status" value="3"/>
</dbReference>
<dbReference type="InterPro" id="IPR052945">
    <property type="entry name" value="Mitotic_Regulator"/>
</dbReference>
<feature type="compositionally biased region" description="Low complexity" evidence="1">
    <location>
        <begin position="1033"/>
        <end position="1044"/>
    </location>
</feature>
<feature type="compositionally biased region" description="Low complexity" evidence="1">
    <location>
        <begin position="1197"/>
        <end position="1213"/>
    </location>
</feature>
<feature type="compositionally biased region" description="Basic and acidic residues" evidence="1">
    <location>
        <begin position="170"/>
        <end position="181"/>
    </location>
</feature>
<sequence>MSGIRKYLNVSLGTSRRSGVGTSVDDREGPASPLPFPTVPSVTISDVCDNGPGLPTTPAYADEPPPSSPRRAKVLSWLPKPAVKLATSFSVSTSPTTAPKANARPRAETVSIPPTPDRAGTGDPVTTASTLTVPPQASPTNASRRGSLADTIRSSLQLSPGTVPRKPQPRKSDLDIAEQHRNLFPPSTAPEAASVHSHDRFLTSVEALEYAIATKSSRASFHPPTASAAPSPDLSSTPGKSLSIRIPSLPASNPYDSYPTAATSQPYLNADDRRRLSFAQLLGEHPPSPELDMVYPCNASIRSFDSAVSATTDPPGKPGRRPGSGHGSPTSTHGVPGSAAAAPSPLGRCSYSASHAPLSPTAPHTTTDCQTIIPDAERQDPCHESPALPSPESYGGTWSPSSRPVPVPLLESRPDHPPLRSRHSQGAVIDDSLRRTSQPPDHHNDDDDGGGGRGRHSATHPGLRPRLPLRLDERYRNLFSDTSRYRARRMTVHLNRLFEKPLAYMRGTGSPTTSTSPPPAGASPPGPPADQRGVSTDSGSSFVVHSVVRTTPRAFNDTYGRNTDPIQHLFTYRPSTELGIPGPPDSSSPAAGGETSAFHTLLFGTTSPHDRKVSLDQVTPNRYGPPPRSAGSSQSLGPAMGRSQTTDIRALPRAHSSDMERGGSLPRSAIDGTPPCRLDGPSPAWSAAESPAVTTRYRGMSIDRETPTLPPRVRIPVRTTSLHSCTSDLDSVASVSTHSAATGVQQPESTSGGGNHAHQYPQQHYHGGGAVHPPSTLANQVSSSSQPAYQSTSSAPRAISSEATRFSTGSHPDEHSPVYHQPSHQNPHPHHHHAPLSLPPVLSTLSALSAASDPDDTALLAAPIPKPFAQNDLVVETAPSSASSRSSVSSTSPVDQTTGFIRRPSLGSPRGSPPSSAAPWRPNLSPTASPSSPPPLTVMGMANHLPSSPPPLLAQAASRPPPHRMVRRPSSPLARSPSPNSIRPHNALRIDTGRVRAVPVPMQGVAEDDDPAARATGPSKPLPRRPDCDLGMPSSVLSLDLSPSQEPSPVASVLPLLDPVSAFSPTGQDYSGAISAALQSAQDDGIVVRHGPGPADSGAVVVPMNTREKTVADHPRSAGASESLARVPAGPVFTQPCSSNASLASPRPIENTLPSRIPRIPPLTSSPVEHRFSSEVYESLERSGDPVWDRGNLTPYPAGSPASASPPHASSSSSPPPPLPHTASQRPTAPRPTDCDADGPATPLVVGLTTAASPTGSDFNPDDLEPTDDAGDMYLQEALAAHDRGDMTLATAQFRRAAEEGSALGLFFYGLARRHGWGCRADPDFAFRCLQKAVSHAIRELKDGIRSTAATRVAQRELTIALYELAVCYQNGWGVAISLPTAAFYFEIAADLGDPDAQNDIAFCYLNGLGVPLDKFRAAHYFRLASRQGVGIVGNSWIFKSKYANASSP</sequence>
<reference evidence="2" key="1">
    <citation type="submission" date="2022-07" db="EMBL/GenBank/DDBJ databases">
        <title>Phylogenomic reconstructions and comparative analyses of Kickxellomycotina fungi.</title>
        <authorList>
            <person name="Reynolds N.K."/>
            <person name="Stajich J.E."/>
            <person name="Barry K."/>
            <person name="Grigoriev I.V."/>
            <person name="Crous P."/>
            <person name="Smith M.E."/>
        </authorList>
    </citation>
    <scope>NUCLEOTIDE SEQUENCE</scope>
    <source>
        <strain evidence="2">RSA 861</strain>
    </source>
</reference>
<feature type="region of interest" description="Disordered" evidence="1">
    <location>
        <begin position="606"/>
        <end position="692"/>
    </location>
</feature>
<feature type="compositionally biased region" description="Low complexity" evidence="1">
    <location>
        <begin position="782"/>
        <end position="796"/>
    </location>
</feature>
<feature type="compositionally biased region" description="Polar residues" evidence="1">
    <location>
        <begin position="250"/>
        <end position="267"/>
    </location>
</feature>
<dbReference type="Proteomes" id="UP001150569">
    <property type="component" value="Unassembled WGS sequence"/>
</dbReference>
<feature type="region of interest" description="Disordered" evidence="1">
    <location>
        <begin position="376"/>
        <end position="468"/>
    </location>
</feature>
<feature type="compositionally biased region" description="Low complexity" evidence="1">
    <location>
        <begin position="968"/>
        <end position="979"/>
    </location>
</feature>
<dbReference type="OrthoDB" id="2148946at2759"/>
<feature type="compositionally biased region" description="Polar residues" evidence="1">
    <location>
        <begin position="801"/>
        <end position="810"/>
    </location>
</feature>
<protein>
    <submittedName>
        <fullName evidence="2">Uncharacterized protein</fullName>
    </submittedName>
</protein>
<feature type="compositionally biased region" description="Low complexity" evidence="1">
    <location>
        <begin position="681"/>
        <end position="692"/>
    </location>
</feature>
<feature type="region of interest" description="Disordered" evidence="1">
    <location>
        <begin position="217"/>
        <end position="269"/>
    </location>
</feature>
<evidence type="ECO:0000313" key="2">
    <source>
        <dbReference type="EMBL" id="KAJ1927790.1"/>
    </source>
</evidence>
<feature type="compositionally biased region" description="Pro residues" evidence="1">
    <location>
        <begin position="516"/>
        <end position="528"/>
    </location>
</feature>
<feature type="compositionally biased region" description="Polar residues" evidence="1">
    <location>
        <begin position="87"/>
        <end position="99"/>
    </location>
</feature>
<feature type="region of interest" description="Disordered" evidence="1">
    <location>
        <begin position="307"/>
        <end position="346"/>
    </location>
</feature>
<feature type="region of interest" description="Disordered" evidence="1">
    <location>
        <begin position="1112"/>
        <end position="1269"/>
    </location>
</feature>
<evidence type="ECO:0000256" key="1">
    <source>
        <dbReference type="SAM" id="MobiDB-lite"/>
    </source>
</evidence>
<feature type="region of interest" description="Disordered" evidence="1">
    <location>
        <begin position="504"/>
        <end position="540"/>
    </location>
</feature>
<comment type="caution">
    <text evidence="2">The sequence shown here is derived from an EMBL/GenBank/DDBJ whole genome shotgun (WGS) entry which is preliminary data.</text>
</comment>
<feature type="compositionally biased region" description="Basic and acidic residues" evidence="1">
    <location>
        <begin position="1168"/>
        <end position="1188"/>
    </location>
</feature>